<dbReference type="GO" id="GO:0009252">
    <property type="term" value="P:peptidoglycan biosynthetic process"/>
    <property type="evidence" value="ECO:0007669"/>
    <property type="project" value="UniProtKB-UniRule"/>
</dbReference>
<feature type="domain" description="Enolpyruvate transferase" evidence="13">
    <location>
        <begin position="6"/>
        <end position="407"/>
    </location>
</feature>
<keyword evidence="8 12" id="KW-0131">Cell cycle</keyword>
<keyword evidence="7 12" id="KW-0573">Peptidoglycan synthesis</keyword>
<comment type="function">
    <text evidence="12">Cell wall formation. Adds enolpyruvyl to UDP-N-acetylglucosamine.</text>
</comment>
<keyword evidence="15" id="KW-1185">Reference proteome</keyword>
<dbReference type="GO" id="GO:0008760">
    <property type="term" value="F:UDP-N-acetylglucosamine 1-carboxyvinyltransferase activity"/>
    <property type="evidence" value="ECO:0007669"/>
    <property type="project" value="UniProtKB-UniRule"/>
</dbReference>
<evidence type="ECO:0000256" key="2">
    <source>
        <dbReference type="ARBA" id="ARBA00004752"/>
    </source>
</evidence>
<dbReference type="AlphaFoldDB" id="A0A927HCD5"/>
<evidence type="ECO:0000256" key="1">
    <source>
        <dbReference type="ARBA" id="ARBA00004496"/>
    </source>
</evidence>
<evidence type="ECO:0000256" key="9">
    <source>
        <dbReference type="ARBA" id="ARBA00023316"/>
    </source>
</evidence>
<keyword evidence="6 12" id="KW-0133">Cell shape</keyword>
<evidence type="ECO:0000256" key="12">
    <source>
        <dbReference type="HAMAP-Rule" id="MF_00111"/>
    </source>
</evidence>
<feature type="binding site" evidence="12">
    <location>
        <begin position="22"/>
        <end position="23"/>
    </location>
    <ligand>
        <name>phosphoenolpyruvate</name>
        <dbReference type="ChEBI" id="CHEBI:58702"/>
    </ligand>
</feature>
<proteinExistence type="inferred from homology"/>
<dbReference type="PANTHER" id="PTHR43783">
    <property type="entry name" value="UDP-N-ACETYLGLUCOSAMINE 1-CARBOXYVINYLTRANSFERASE"/>
    <property type="match status" value="1"/>
</dbReference>
<evidence type="ECO:0000256" key="3">
    <source>
        <dbReference type="ARBA" id="ARBA00022490"/>
    </source>
</evidence>
<evidence type="ECO:0000313" key="15">
    <source>
        <dbReference type="Proteomes" id="UP000602076"/>
    </source>
</evidence>
<dbReference type="InterPro" id="IPR005750">
    <property type="entry name" value="UDP_GlcNAc_COvinyl_MurA"/>
</dbReference>
<dbReference type="SUPFAM" id="SSF55205">
    <property type="entry name" value="EPT/RTPC-like"/>
    <property type="match status" value="1"/>
</dbReference>
<comment type="caution">
    <text evidence="14">The sequence shown here is derived from an EMBL/GenBank/DDBJ whole genome shotgun (WGS) entry which is preliminary data.</text>
</comment>
<dbReference type="FunFam" id="3.65.10.10:FF:000001">
    <property type="entry name" value="UDP-N-acetylglucosamine 1-carboxyvinyltransferase"/>
    <property type="match status" value="1"/>
</dbReference>
<evidence type="ECO:0000313" key="14">
    <source>
        <dbReference type="EMBL" id="MBD3109507.1"/>
    </source>
</evidence>
<keyword evidence="12" id="KW-0670">Pyruvate</keyword>
<comment type="pathway">
    <text evidence="2 12">Cell wall biogenesis; peptidoglycan biosynthesis.</text>
</comment>
<dbReference type="GO" id="GO:0051301">
    <property type="term" value="P:cell division"/>
    <property type="evidence" value="ECO:0007669"/>
    <property type="project" value="UniProtKB-KW"/>
</dbReference>
<keyword evidence="4 12" id="KW-0132">Cell division</keyword>
<feature type="modified residue" description="2-(S-cysteinyl)pyruvic acid O-phosphothioketal" evidence="12">
    <location>
        <position position="117"/>
    </location>
</feature>
<keyword evidence="3 12" id="KW-0963">Cytoplasm</keyword>
<reference evidence="14" key="1">
    <citation type="submission" date="2020-09" db="EMBL/GenBank/DDBJ databases">
        <title>Bacillus faecalis sp. nov., a moderately halophilic bacterium isolated from cow faeces.</title>
        <authorList>
            <person name="Jiang L."/>
            <person name="Lee J."/>
        </authorList>
    </citation>
    <scope>NUCLEOTIDE SEQUENCE</scope>
    <source>
        <strain evidence="14">AGMB 02131</strain>
    </source>
</reference>
<organism evidence="14 15">
    <name type="scientific">Peribacillus faecalis</name>
    <dbReference type="NCBI Taxonomy" id="2772559"/>
    <lineage>
        <taxon>Bacteria</taxon>
        <taxon>Bacillati</taxon>
        <taxon>Bacillota</taxon>
        <taxon>Bacilli</taxon>
        <taxon>Bacillales</taxon>
        <taxon>Bacillaceae</taxon>
        <taxon>Peribacillus</taxon>
    </lineage>
</organism>
<dbReference type="RefSeq" id="WP_190999042.1">
    <property type="nucleotide sequence ID" value="NZ_JACXSI010000035.1"/>
</dbReference>
<dbReference type="InterPro" id="IPR036968">
    <property type="entry name" value="Enolpyruvate_Tfrase_sf"/>
</dbReference>
<dbReference type="HAMAP" id="MF_00111">
    <property type="entry name" value="MurA"/>
    <property type="match status" value="1"/>
</dbReference>
<accession>A0A927HCD5</accession>
<dbReference type="GO" id="GO:0019277">
    <property type="term" value="P:UDP-N-acetylgalactosamine biosynthetic process"/>
    <property type="evidence" value="ECO:0007669"/>
    <property type="project" value="InterPro"/>
</dbReference>
<feature type="binding site" evidence="12">
    <location>
        <position position="306"/>
    </location>
    <ligand>
        <name>UDP-N-acetyl-alpha-D-glucosamine</name>
        <dbReference type="ChEBI" id="CHEBI:57705"/>
    </ligand>
</feature>
<feature type="binding site" evidence="12">
    <location>
        <position position="328"/>
    </location>
    <ligand>
        <name>UDP-N-acetyl-alpha-D-glucosamine</name>
        <dbReference type="ChEBI" id="CHEBI:57705"/>
    </ligand>
</feature>
<evidence type="ECO:0000256" key="8">
    <source>
        <dbReference type="ARBA" id="ARBA00023306"/>
    </source>
</evidence>
<dbReference type="Proteomes" id="UP000602076">
    <property type="component" value="Unassembled WGS sequence"/>
</dbReference>
<evidence type="ECO:0000259" key="13">
    <source>
        <dbReference type="Pfam" id="PF00275"/>
    </source>
</evidence>
<comment type="subcellular location">
    <subcellularLocation>
        <location evidence="1 12">Cytoplasm</location>
    </subcellularLocation>
</comment>
<dbReference type="GO" id="GO:0071555">
    <property type="term" value="P:cell wall organization"/>
    <property type="evidence" value="ECO:0007669"/>
    <property type="project" value="UniProtKB-KW"/>
</dbReference>
<evidence type="ECO:0000256" key="10">
    <source>
        <dbReference type="ARBA" id="ARBA00038367"/>
    </source>
</evidence>
<dbReference type="InterPro" id="IPR013792">
    <property type="entry name" value="RNA3'P_cycl/enolpyr_Trfase_a/b"/>
</dbReference>
<evidence type="ECO:0000256" key="4">
    <source>
        <dbReference type="ARBA" id="ARBA00022618"/>
    </source>
</evidence>
<dbReference type="GO" id="GO:0008360">
    <property type="term" value="P:regulation of cell shape"/>
    <property type="evidence" value="ECO:0007669"/>
    <property type="project" value="UniProtKB-KW"/>
</dbReference>
<dbReference type="PANTHER" id="PTHR43783:SF1">
    <property type="entry name" value="UDP-N-ACETYLGLUCOSAMINE 1-CARBOXYVINYLTRANSFERASE"/>
    <property type="match status" value="1"/>
</dbReference>
<dbReference type="GO" id="GO:0005737">
    <property type="term" value="C:cytoplasm"/>
    <property type="evidence" value="ECO:0007669"/>
    <property type="project" value="UniProtKB-SubCell"/>
</dbReference>
<dbReference type="Pfam" id="PF00275">
    <property type="entry name" value="EPSP_synthase"/>
    <property type="match status" value="1"/>
</dbReference>
<dbReference type="InterPro" id="IPR050068">
    <property type="entry name" value="MurA_subfamily"/>
</dbReference>
<keyword evidence="9 12" id="KW-0961">Cell wall biogenesis/degradation</keyword>
<feature type="binding site" evidence="12">
    <location>
        <begin position="122"/>
        <end position="126"/>
    </location>
    <ligand>
        <name>UDP-N-acetyl-alpha-D-glucosamine</name>
        <dbReference type="ChEBI" id="CHEBI:57705"/>
    </ligand>
</feature>
<dbReference type="InterPro" id="IPR001986">
    <property type="entry name" value="Enolpyruvate_Tfrase_dom"/>
</dbReference>
<comment type="catalytic activity">
    <reaction evidence="11 12">
        <text>phosphoenolpyruvate + UDP-N-acetyl-alpha-D-glucosamine = UDP-N-acetyl-3-O-(1-carboxyvinyl)-alpha-D-glucosamine + phosphate</text>
        <dbReference type="Rhea" id="RHEA:18681"/>
        <dbReference type="ChEBI" id="CHEBI:43474"/>
        <dbReference type="ChEBI" id="CHEBI:57705"/>
        <dbReference type="ChEBI" id="CHEBI:58702"/>
        <dbReference type="ChEBI" id="CHEBI:68483"/>
        <dbReference type="EC" id="2.5.1.7"/>
    </reaction>
</comment>
<dbReference type="EMBL" id="JACXSI010000035">
    <property type="protein sequence ID" value="MBD3109507.1"/>
    <property type="molecule type" value="Genomic_DNA"/>
</dbReference>
<comment type="similarity">
    <text evidence="10 12">Belongs to the EPSP synthase family. MurA subfamily.</text>
</comment>
<feature type="active site" description="Proton donor" evidence="12">
    <location>
        <position position="117"/>
    </location>
</feature>
<dbReference type="NCBIfam" id="TIGR01072">
    <property type="entry name" value="murA"/>
    <property type="match status" value="1"/>
</dbReference>
<dbReference type="NCBIfam" id="NF006873">
    <property type="entry name" value="PRK09369.1"/>
    <property type="match status" value="1"/>
</dbReference>
<dbReference type="CDD" id="cd01555">
    <property type="entry name" value="UdpNAET"/>
    <property type="match status" value="1"/>
</dbReference>
<evidence type="ECO:0000256" key="5">
    <source>
        <dbReference type="ARBA" id="ARBA00022679"/>
    </source>
</evidence>
<sequence length="433" mass="46000">MEKIIVRGGNRLNGTVKIEGAKNSVLPVIAATLLASNGKCVIKDVPTLSDVFTINEVLRNLNADVDFANNIVTVDASRELKEEAPFEYVRKMRASVLVMGSLLGRNGKARVALPGGCAIGSRPLDQHLKGFEAMGAKVKVGNGFIEAEVNGRLKGAKIYLDFPSVGATENIMMAATLAEGTTVIDNAAKEPEIVDLANLLNKMGAKVRGAGTGTIRIDGVEALNGTTHTIIPDRIEAGTFMVAAAITKGNVLVKGAVAEHLTSLIAKMKEMGIEIIDESEGLRVIGPEKLSAVDIKTMPHPGFPTDMQSQMMALLLQAEGTGMITETVFENRFMHVEEFRRMNADIKIEGRSTIINGPSNLQGAEVAATDLRAAAALILTGLVAEGVTRVTELKHLDRGYVDFHGKLAALGADIERVNDAISNKTAIVADLNA</sequence>
<name>A0A927HCD5_9BACI</name>
<evidence type="ECO:0000256" key="6">
    <source>
        <dbReference type="ARBA" id="ARBA00022960"/>
    </source>
</evidence>
<comment type="caution">
    <text evidence="12">Lacks conserved residue(s) required for the propagation of feature annotation.</text>
</comment>
<feature type="binding site" evidence="12">
    <location>
        <position position="93"/>
    </location>
    <ligand>
        <name>UDP-N-acetyl-alpha-D-glucosamine</name>
        <dbReference type="ChEBI" id="CHEBI:57705"/>
    </ligand>
</feature>
<evidence type="ECO:0000256" key="7">
    <source>
        <dbReference type="ARBA" id="ARBA00022984"/>
    </source>
</evidence>
<protein>
    <recommendedName>
        <fullName evidence="12">UDP-N-acetylglucosamine 1-carboxyvinyltransferase</fullName>
        <ecNumber evidence="12">2.5.1.7</ecNumber>
    </recommendedName>
    <alternativeName>
        <fullName evidence="12">Enoylpyruvate transferase</fullName>
    </alternativeName>
    <alternativeName>
        <fullName evidence="12">UDP-N-acetylglucosamine enolpyruvyl transferase</fullName>
        <shortName evidence="12">EPT</shortName>
    </alternativeName>
</protein>
<evidence type="ECO:0000256" key="11">
    <source>
        <dbReference type="ARBA" id="ARBA00047527"/>
    </source>
</evidence>
<dbReference type="EC" id="2.5.1.7" evidence="12"/>
<keyword evidence="5 12" id="KW-0808">Transferase</keyword>
<dbReference type="Gene3D" id="3.65.10.10">
    <property type="entry name" value="Enolpyruvate transferase domain"/>
    <property type="match status" value="2"/>
</dbReference>
<gene>
    <name evidence="12 14" type="primary">murA</name>
    <name evidence="14" type="ORF">IEO70_14250</name>
</gene>